<name>A0AAD8MVE9_9APIA</name>
<dbReference type="InterPro" id="IPR016722">
    <property type="entry name" value="DNA_pol_alpha_bsu"/>
</dbReference>
<evidence type="ECO:0000256" key="3">
    <source>
        <dbReference type="SAM" id="MobiDB-lite"/>
    </source>
</evidence>
<feature type="region of interest" description="Disordered" evidence="3">
    <location>
        <begin position="46"/>
        <end position="108"/>
    </location>
</feature>
<dbReference type="PANTHER" id="PTHR23061">
    <property type="entry name" value="DNA POLYMERASE 2 ALPHA 70 KDA SUBUNIT"/>
    <property type="match status" value="1"/>
</dbReference>
<accession>A0AAD8MVE9</accession>
<dbReference type="EMBL" id="JAUIZM010000004">
    <property type="protein sequence ID" value="KAK1391035.1"/>
    <property type="molecule type" value="Genomic_DNA"/>
</dbReference>
<dbReference type="PANTHER" id="PTHR23061:SF12">
    <property type="entry name" value="DNA POLYMERASE ALPHA SUBUNIT B"/>
    <property type="match status" value="1"/>
</dbReference>
<keyword evidence="5" id="KW-1185">Reference proteome</keyword>
<dbReference type="GO" id="GO:0005658">
    <property type="term" value="C:alpha DNA polymerase:primase complex"/>
    <property type="evidence" value="ECO:0007669"/>
    <property type="project" value="TreeGrafter"/>
</dbReference>
<sequence>MGRQSSLSAFQFLWTLKKLKEAIIKKEPGLHLYSNDVEMILNNKPEDIDDVVPGTPTEKYDTSYLGPLDSAHKTNGSILPSGKPADDSIKKEQHDDNSEDDSIKRVQPSKRCSLQTHCSKPETSCRFMYDRIEDKFNFLESRIMKHAKAFAVSGIYEEPVDPTAASQKSLFAVGMVCCEEEGRLKEKAV</sequence>
<evidence type="ECO:0000313" key="4">
    <source>
        <dbReference type="EMBL" id="KAK1391035.1"/>
    </source>
</evidence>
<dbReference type="GO" id="GO:0006270">
    <property type="term" value="P:DNA replication initiation"/>
    <property type="evidence" value="ECO:0007669"/>
    <property type="project" value="TreeGrafter"/>
</dbReference>
<organism evidence="4 5">
    <name type="scientific">Heracleum sosnowskyi</name>
    <dbReference type="NCBI Taxonomy" id="360622"/>
    <lineage>
        <taxon>Eukaryota</taxon>
        <taxon>Viridiplantae</taxon>
        <taxon>Streptophyta</taxon>
        <taxon>Embryophyta</taxon>
        <taxon>Tracheophyta</taxon>
        <taxon>Spermatophyta</taxon>
        <taxon>Magnoliopsida</taxon>
        <taxon>eudicotyledons</taxon>
        <taxon>Gunneridae</taxon>
        <taxon>Pentapetalae</taxon>
        <taxon>asterids</taxon>
        <taxon>campanulids</taxon>
        <taxon>Apiales</taxon>
        <taxon>Apiaceae</taxon>
        <taxon>Apioideae</taxon>
        <taxon>apioid superclade</taxon>
        <taxon>Tordylieae</taxon>
        <taxon>Tordyliinae</taxon>
        <taxon>Heracleum</taxon>
    </lineage>
</organism>
<keyword evidence="2" id="KW-0539">Nucleus</keyword>
<evidence type="ECO:0000256" key="1">
    <source>
        <dbReference type="ARBA" id="ARBA00004123"/>
    </source>
</evidence>
<comment type="caution">
    <text evidence="4">The sequence shown here is derived from an EMBL/GenBank/DDBJ whole genome shotgun (WGS) entry which is preliminary data.</text>
</comment>
<feature type="compositionally biased region" description="Basic and acidic residues" evidence="3">
    <location>
        <begin position="84"/>
        <end position="104"/>
    </location>
</feature>
<dbReference type="Proteomes" id="UP001237642">
    <property type="component" value="Unassembled WGS sequence"/>
</dbReference>
<reference evidence="4" key="2">
    <citation type="submission" date="2023-05" db="EMBL/GenBank/DDBJ databases">
        <authorList>
            <person name="Schelkunov M.I."/>
        </authorList>
    </citation>
    <scope>NUCLEOTIDE SEQUENCE</scope>
    <source>
        <strain evidence="4">Hsosn_3</strain>
        <tissue evidence="4">Leaf</tissue>
    </source>
</reference>
<reference evidence="4" key="1">
    <citation type="submission" date="2023-02" db="EMBL/GenBank/DDBJ databases">
        <title>Genome of toxic invasive species Heracleum sosnowskyi carries increased number of genes despite the absence of recent whole-genome duplications.</title>
        <authorList>
            <person name="Schelkunov M."/>
            <person name="Shtratnikova V."/>
            <person name="Makarenko M."/>
            <person name="Klepikova A."/>
            <person name="Omelchenko D."/>
            <person name="Novikova G."/>
            <person name="Obukhova E."/>
            <person name="Bogdanov V."/>
            <person name="Penin A."/>
            <person name="Logacheva M."/>
        </authorList>
    </citation>
    <scope>NUCLEOTIDE SEQUENCE</scope>
    <source>
        <strain evidence="4">Hsosn_3</strain>
        <tissue evidence="4">Leaf</tissue>
    </source>
</reference>
<proteinExistence type="predicted"/>
<protein>
    <submittedName>
        <fullName evidence="4">Uncharacterized protein</fullName>
    </submittedName>
</protein>
<evidence type="ECO:0000256" key="2">
    <source>
        <dbReference type="ARBA" id="ARBA00023242"/>
    </source>
</evidence>
<gene>
    <name evidence="4" type="ORF">POM88_019213</name>
</gene>
<comment type="subcellular location">
    <subcellularLocation>
        <location evidence="1">Nucleus</location>
    </subcellularLocation>
</comment>
<evidence type="ECO:0000313" key="5">
    <source>
        <dbReference type="Proteomes" id="UP001237642"/>
    </source>
</evidence>
<dbReference type="AlphaFoldDB" id="A0AAD8MVE9"/>